<dbReference type="GO" id="GO:0046872">
    <property type="term" value="F:metal ion binding"/>
    <property type="evidence" value="ECO:0007669"/>
    <property type="project" value="UniProtKB-KW"/>
</dbReference>
<keyword evidence="6" id="KW-0067">ATP-binding</keyword>
<dbReference type="PROSITE" id="PS01011">
    <property type="entry name" value="FOLYLPOLYGLU_SYNT_1"/>
    <property type="match status" value="1"/>
</dbReference>
<dbReference type="Gene3D" id="3.40.1190.10">
    <property type="entry name" value="Mur-like, catalytic domain"/>
    <property type="match status" value="1"/>
</dbReference>
<dbReference type="RefSeq" id="WP_197660019.1">
    <property type="nucleotide sequence ID" value="NZ_JAEAGR010000002.1"/>
</dbReference>
<evidence type="ECO:0000256" key="7">
    <source>
        <dbReference type="ARBA" id="ARBA00022842"/>
    </source>
</evidence>
<dbReference type="Pfam" id="PF02875">
    <property type="entry name" value="Mur_ligase_C"/>
    <property type="match status" value="1"/>
</dbReference>
<evidence type="ECO:0000256" key="4">
    <source>
        <dbReference type="ARBA" id="ARBA00022723"/>
    </source>
</evidence>
<reference evidence="12" key="1">
    <citation type="submission" date="2020-12" db="EMBL/GenBank/DDBJ databases">
        <title>M. sibirica DSM 26468T genome.</title>
        <authorList>
            <person name="Thieme N."/>
            <person name="Rettenmaier R."/>
            <person name="Zverlov V."/>
            <person name="Liebl W."/>
        </authorList>
    </citation>
    <scope>NUCLEOTIDE SEQUENCE</scope>
    <source>
        <strain evidence="12">DSM 26468</strain>
    </source>
</reference>
<keyword evidence="13" id="KW-1185">Reference proteome</keyword>
<dbReference type="SUPFAM" id="SSF53244">
    <property type="entry name" value="MurD-like peptide ligases, peptide-binding domain"/>
    <property type="match status" value="1"/>
</dbReference>
<evidence type="ECO:0000256" key="1">
    <source>
        <dbReference type="ARBA" id="ARBA00008276"/>
    </source>
</evidence>
<feature type="domain" description="Mur ligase C-terminal" evidence="10">
    <location>
        <begin position="350"/>
        <end position="469"/>
    </location>
</feature>
<dbReference type="InterPro" id="IPR036565">
    <property type="entry name" value="Mur-like_cat_sf"/>
</dbReference>
<dbReference type="InterPro" id="IPR036615">
    <property type="entry name" value="Mur_ligase_C_dom_sf"/>
</dbReference>
<feature type="domain" description="Mur ligase central" evidence="11">
    <location>
        <begin position="149"/>
        <end position="323"/>
    </location>
</feature>
<accession>A0A8J7H0S4</accession>
<dbReference type="EC" id="6.3.2.17" evidence="2"/>
<evidence type="ECO:0000313" key="13">
    <source>
        <dbReference type="Proteomes" id="UP000623269"/>
    </source>
</evidence>
<dbReference type="GO" id="GO:0004326">
    <property type="term" value="F:tetrahydrofolylpolyglutamate synthase activity"/>
    <property type="evidence" value="ECO:0007669"/>
    <property type="project" value="UniProtKB-EC"/>
</dbReference>
<evidence type="ECO:0000259" key="11">
    <source>
        <dbReference type="Pfam" id="PF08245"/>
    </source>
</evidence>
<dbReference type="InterPro" id="IPR013221">
    <property type="entry name" value="Mur_ligase_cen"/>
</dbReference>
<evidence type="ECO:0000313" key="12">
    <source>
        <dbReference type="EMBL" id="MBH1939793.1"/>
    </source>
</evidence>
<dbReference type="GO" id="GO:0005524">
    <property type="term" value="F:ATP binding"/>
    <property type="evidence" value="ECO:0007669"/>
    <property type="project" value="UniProtKB-KW"/>
</dbReference>
<evidence type="ECO:0000256" key="3">
    <source>
        <dbReference type="ARBA" id="ARBA00022598"/>
    </source>
</evidence>
<evidence type="ECO:0000256" key="2">
    <source>
        <dbReference type="ARBA" id="ARBA00013025"/>
    </source>
</evidence>
<dbReference type="Gene3D" id="3.90.190.20">
    <property type="entry name" value="Mur ligase, C-terminal domain"/>
    <property type="match status" value="1"/>
</dbReference>
<dbReference type="GO" id="GO:0008841">
    <property type="term" value="F:dihydrofolate synthase activity"/>
    <property type="evidence" value="ECO:0007669"/>
    <property type="project" value="TreeGrafter"/>
</dbReference>
<organism evidence="12 13">
    <name type="scientific">Mobilitalea sibirica</name>
    <dbReference type="NCBI Taxonomy" id="1462919"/>
    <lineage>
        <taxon>Bacteria</taxon>
        <taxon>Bacillati</taxon>
        <taxon>Bacillota</taxon>
        <taxon>Clostridia</taxon>
        <taxon>Lachnospirales</taxon>
        <taxon>Lachnospiraceae</taxon>
        <taxon>Mobilitalea</taxon>
    </lineage>
</organism>
<dbReference type="PROSITE" id="PS01012">
    <property type="entry name" value="FOLYLPOLYGLU_SYNT_2"/>
    <property type="match status" value="1"/>
</dbReference>
<dbReference type="InterPro" id="IPR018109">
    <property type="entry name" value="Folylpolyglutamate_synth_CS"/>
</dbReference>
<gene>
    <name evidence="12" type="ORF">I5677_02655</name>
</gene>
<keyword evidence="4" id="KW-0479">Metal-binding</keyword>
<dbReference type="SUPFAM" id="SSF53623">
    <property type="entry name" value="MurD-like peptide ligases, catalytic domain"/>
    <property type="match status" value="2"/>
</dbReference>
<sequence>MTYEEARKYIDESSQYGSKLGLETITELLRRLDNPQEKLNIVHIAGTNGKGSVAGFIATILTMAGYRVGRYISPAVFSYRERIIISSPKKDLSKEVSINRSDDMKQACFDGNSHLQDDYMVSDFNSVSPLTMNNSNDSIDIEYISKQGVSDSIDKIKTACNAMVQEGYAHPTTFEIETAMTFLYLSWMQVDFVVLEVGLGGRLDATNVITRPICSVITSISFDHMQYLGDTLAQIAKEKAGIIKKGRPVITCEQEPEVVNVIKKKAEESGSRFIISGMHEVSEINYSMDETKFLHQADEEEKQYKIRLLGQHQVKNALLAIRAVKTIEEQGYRIGEEAIRSGLYHTRWSGRFEIISKTPYIIMDGAHNEGAAITLRSSIETYFYGKRIIFIMGVLADKDYKSIIRITAPLADTIITLTPDNPRALSSSQLAKEVQAFCSRVIDGNDTNKAVMLALTEAKKNDVIVAFGSLSFLKDFVVALNENNRCTNNKEQSKSM</sequence>
<evidence type="ECO:0000256" key="9">
    <source>
        <dbReference type="ARBA" id="ARBA00047493"/>
    </source>
</evidence>
<evidence type="ECO:0000256" key="8">
    <source>
        <dbReference type="ARBA" id="ARBA00030592"/>
    </source>
</evidence>
<keyword evidence="7" id="KW-0460">Magnesium</keyword>
<keyword evidence="5" id="KW-0547">Nucleotide-binding</keyword>
<dbReference type="GO" id="GO:0005737">
    <property type="term" value="C:cytoplasm"/>
    <property type="evidence" value="ECO:0007669"/>
    <property type="project" value="TreeGrafter"/>
</dbReference>
<dbReference type="Pfam" id="PF08245">
    <property type="entry name" value="Mur_ligase_M"/>
    <property type="match status" value="1"/>
</dbReference>
<evidence type="ECO:0000259" key="10">
    <source>
        <dbReference type="Pfam" id="PF02875"/>
    </source>
</evidence>
<dbReference type="PANTHER" id="PTHR11136:SF0">
    <property type="entry name" value="DIHYDROFOLATE SYNTHETASE-RELATED"/>
    <property type="match status" value="1"/>
</dbReference>
<comment type="similarity">
    <text evidence="1">Belongs to the folylpolyglutamate synthase family.</text>
</comment>
<dbReference type="NCBIfam" id="TIGR01499">
    <property type="entry name" value="folC"/>
    <property type="match status" value="1"/>
</dbReference>
<evidence type="ECO:0000256" key="5">
    <source>
        <dbReference type="ARBA" id="ARBA00022741"/>
    </source>
</evidence>
<dbReference type="EMBL" id="JAEAGR010000002">
    <property type="protein sequence ID" value="MBH1939793.1"/>
    <property type="molecule type" value="Genomic_DNA"/>
</dbReference>
<comment type="caution">
    <text evidence="12">The sequence shown here is derived from an EMBL/GenBank/DDBJ whole genome shotgun (WGS) entry which is preliminary data.</text>
</comment>
<dbReference type="AlphaFoldDB" id="A0A8J7H0S4"/>
<proteinExistence type="inferred from homology"/>
<dbReference type="Proteomes" id="UP000623269">
    <property type="component" value="Unassembled WGS sequence"/>
</dbReference>
<comment type="catalytic activity">
    <reaction evidence="9">
        <text>(6S)-5,6,7,8-tetrahydrofolyl-(gamma-L-Glu)(n) + L-glutamate + ATP = (6S)-5,6,7,8-tetrahydrofolyl-(gamma-L-Glu)(n+1) + ADP + phosphate + H(+)</text>
        <dbReference type="Rhea" id="RHEA:10580"/>
        <dbReference type="Rhea" id="RHEA-COMP:14738"/>
        <dbReference type="Rhea" id="RHEA-COMP:14740"/>
        <dbReference type="ChEBI" id="CHEBI:15378"/>
        <dbReference type="ChEBI" id="CHEBI:29985"/>
        <dbReference type="ChEBI" id="CHEBI:30616"/>
        <dbReference type="ChEBI" id="CHEBI:43474"/>
        <dbReference type="ChEBI" id="CHEBI:141005"/>
        <dbReference type="ChEBI" id="CHEBI:456216"/>
        <dbReference type="EC" id="6.3.2.17"/>
    </reaction>
</comment>
<name>A0A8J7H0S4_9FIRM</name>
<protein>
    <recommendedName>
        <fullName evidence="2">tetrahydrofolate synthase</fullName>
        <ecNumber evidence="2">6.3.2.17</ecNumber>
    </recommendedName>
    <alternativeName>
        <fullName evidence="8">Tetrahydrofolylpolyglutamate synthase</fullName>
    </alternativeName>
</protein>
<keyword evidence="3" id="KW-0436">Ligase</keyword>
<dbReference type="InterPro" id="IPR004101">
    <property type="entry name" value="Mur_ligase_C"/>
</dbReference>
<dbReference type="InterPro" id="IPR001645">
    <property type="entry name" value="Folylpolyglutamate_synth"/>
</dbReference>
<dbReference type="PANTHER" id="PTHR11136">
    <property type="entry name" value="FOLYLPOLYGLUTAMATE SYNTHASE-RELATED"/>
    <property type="match status" value="1"/>
</dbReference>
<evidence type="ECO:0000256" key="6">
    <source>
        <dbReference type="ARBA" id="ARBA00022840"/>
    </source>
</evidence>